<dbReference type="EMBL" id="CAFBOC010000010">
    <property type="protein sequence ID" value="CAB4979251.1"/>
    <property type="molecule type" value="Genomic_DNA"/>
</dbReference>
<evidence type="ECO:0000313" key="5">
    <source>
        <dbReference type="EMBL" id="CAB4781038.1"/>
    </source>
</evidence>
<protein>
    <submittedName>
        <fullName evidence="5">Unannotated protein</fullName>
    </submittedName>
</protein>
<evidence type="ECO:0000313" key="6">
    <source>
        <dbReference type="EMBL" id="CAB4829006.1"/>
    </source>
</evidence>
<feature type="transmembrane region" description="Helical" evidence="1">
    <location>
        <begin position="101"/>
        <end position="118"/>
    </location>
</feature>
<dbReference type="EMBL" id="CAEZYM010000011">
    <property type="protein sequence ID" value="CAB4729762.1"/>
    <property type="molecule type" value="Genomic_DNA"/>
</dbReference>
<evidence type="ECO:0000313" key="3">
    <source>
        <dbReference type="EMBL" id="CAB4688940.1"/>
    </source>
</evidence>
<dbReference type="EMBL" id="CAFBQX010000002">
    <property type="protein sequence ID" value="CAB5071449.1"/>
    <property type="molecule type" value="Genomic_DNA"/>
</dbReference>
<dbReference type="EMBL" id="CAEZZW010000004">
    <property type="protein sequence ID" value="CAB4781038.1"/>
    <property type="molecule type" value="Genomic_DNA"/>
</dbReference>
<evidence type="ECO:0000256" key="1">
    <source>
        <dbReference type="SAM" id="Phobius"/>
    </source>
</evidence>
<dbReference type="EMBL" id="CAEZXO010000003">
    <property type="protein sequence ID" value="CAB4688940.1"/>
    <property type="molecule type" value="Genomic_DNA"/>
</dbReference>
<evidence type="ECO:0000313" key="7">
    <source>
        <dbReference type="EMBL" id="CAB4876329.1"/>
    </source>
</evidence>
<dbReference type="EMBL" id="CAESAE010000002">
    <property type="protein sequence ID" value="CAB4333461.1"/>
    <property type="molecule type" value="Genomic_DNA"/>
</dbReference>
<dbReference type="EMBL" id="CAFBNH010000005">
    <property type="protein sequence ID" value="CAB4947294.1"/>
    <property type="molecule type" value="Genomic_DNA"/>
</dbReference>
<dbReference type="EMBL" id="CAFABH010000013">
    <property type="protein sequence ID" value="CAB4829006.1"/>
    <property type="molecule type" value="Genomic_DNA"/>
</dbReference>
<dbReference type="AlphaFoldDB" id="A0A6J6WDJ0"/>
<feature type="transmembrane region" description="Helical" evidence="1">
    <location>
        <begin position="77"/>
        <end position="95"/>
    </location>
</feature>
<organism evidence="5">
    <name type="scientific">freshwater metagenome</name>
    <dbReference type="NCBI Taxonomy" id="449393"/>
    <lineage>
        <taxon>unclassified sequences</taxon>
        <taxon>metagenomes</taxon>
        <taxon>ecological metagenomes</taxon>
    </lineage>
</organism>
<evidence type="ECO:0000313" key="2">
    <source>
        <dbReference type="EMBL" id="CAB4333461.1"/>
    </source>
</evidence>
<gene>
    <name evidence="3" type="ORF">UFOPK2510_00533</name>
    <name evidence="4" type="ORF">UFOPK2718_01151</name>
    <name evidence="5" type="ORF">UFOPK2936_00916</name>
    <name evidence="6" type="ORF">UFOPK3174_00876</name>
    <name evidence="7" type="ORF">UFOPK3328_01372</name>
    <name evidence="8" type="ORF">UFOPK3779_00955</name>
    <name evidence="9" type="ORF">UFOPK3913_01022</name>
    <name evidence="2" type="ORF">UFOPK4107_00412</name>
    <name evidence="10" type="ORF">UFOPK4403_00602</name>
</gene>
<feature type="transmembrane region" description="Helical" evidence="1">
    <location>
        <begin position="6"/>
        <end position="23"/>
    </location>
</feature>
<keyword evidence="1" id="KW-0472">Membrane</keyword>
<evidence type="ECO:0000313" key="4">
    <source>
        <dbReference type="EMBL" id="CAB4729762.1"/>
    </source>
</evidence>
<evidence type="ECO:0000313" key="9">
    <source>
        <dbReference type="EMBL" id="CAB4979251.1"/>
    </source>
</evidence>
<evidence type="ECO:0000313" key="8">
    <source>
        <dbReference type="EMBL" id="CAB4947294.1"/>
    </source>
</evidence>
<reference evidence="5" key="1">
    <citation type="submission" date="2020-05" db="EMBL/GenBank/DDBJ databases">
        <authorList>
            <person name="Chiriac C."/>
            <person name="Salcher M."/>
            <person name="Ghai R."/>
            <person name="Kavagutti S V."/>
        </authorList>
    </citation>
    <scope>NUCLEOTIDE SEQUENCE</scope>
</reference>
<dbReference type="EMBL" id="CAFBLD010000010">
    <property type="protein sequence ID" value="CAB4876329.1"/>
    <property type="molecule type" value="Genomic_DNA"/>
</dbReference>
<proteinExistence type="predicted"/>
<sequence>MASGLIYVAIVGMWVAYFVPRWVHSHDEFSGKSVERYKSALRIVASGSGLDSRTSGVIHTDLDQESKTAQVLMRRRIIFTLLAVVFVAAILDITINSAPATYSLLPISGFVVYVGHVRRQSVAERLHRRRVVQLQRTTAGISTTNLSQVVAPKEVREHWVPLSERELSGVVLLPKGSAQERNSWEPTTVPVPTYVTAPKAFVPHRVIDLTIPGAWSEEQERLAQDALAAAAPSADEIFDQQLAEQAVERLRVNRAANE</sequence>
<keyword evidence="1" id="KW-1133">Transmembrane helix</keyword>
<name>A0A6J6WDJ0_9ZZZZ</name>
<accession>A0A6J6WDJ0</accession>
<keyword evidence="1" id="KW-0812">Transmembrane</keyword>
<evidence type="ECO:0000313" key="10">
    <source>
        <dbReference type="EMBL" id="CAB5071449.1"/>
    </source>
</evidence>